<dbReference type="EMBL" id="FO203427">
    <property type="protein sequence ID" value="CCH50119.1"/>
    <property type="molecule type" value="Genomic_DNA"/>
</dbReference>
<keyword evidence="10" id="KW-1185">Reference proteome</keyword>
<dbReference type="InterPro" id="IPR050957">
    <property type="entry name" value="BMP_lipoprotein"/>
</dbReference>
<comment type="similarity">
    <text evidence="2">Belongs to the BMP lipoprotein family.</text>
</comment>
<keyword evidence="6 9" id="KW-0449">Lipoprotein</keyword>
<feature type="chain" id="PRO_5004019710" evidence="7">
    <location>
        <begin position="21"/>
        <end position="329"/>
    </location>
</feature>
<dbReference type="OrthoDB" id="9769871at2"/>
<feature type="signal peptide" evidence="7">
    <location>
        <begin position="1"/>
        <end position="20"/>
    </location>
</feature>
<dbReference type="HOGENOM" id="CLU_038813_0_0_7"/>
<dbReference type="Pfam" id="PF02608">
    <property type="entry name" value="Bmp"/>
    <property type="match status" value="1"/>
</dbReference>
<dbReference type="InterPro" id="IPR003760">
    <property type="entry name" value="PnrA-like"/>
</dbReference>
<dbReference type="STRING" id="1322246.BN4_20057"/>
<evidence type="ECO:0000259" key="8">
    <source>
        <dbReference type="Pfam" id="PF02608"/>
    </source>
</evidence>
<dbReference type="RefSeq" id="WP_015416161.1">
    <property type="nucleotide sequence ID" value="NC_020409.1"/>
</dbReference>
<reference evidence="10" key="2">
    <citation type="journal article" date="2013" name="Stand. Genomic Sci.">
        <title>Complete genome sequence of Desulfocapsa sulfexigens, a marine deltaproteobacterium specialized in disproportionating inorganic sulfur compounds.</title>
        <authorList>
            <person name="Finster K.W."/>
            <person name="Kjeldsen K.U."/>
            <person name="Kube M."/>
            <person name="Reinhardt R."/>
            <person name="Mussmann M."/>
            <person name="Amann R."/>
            <person name="Schreiber L."/>
        </authorList>
    </citation>
    <scope>NUCLEOTIDE SEQUENCE [LARGE SCALE GENOMIC DNA]</scope>
    <source>
        <strain evidence="10">DSM 10523 / SB164P1</strain>
    </source>
</reference>
<dbReference type="CDD" id="cd06354">
    <property type="entry name" value="PBP1_PrnA-like"/>
    <property type="match status" value="1"/>
</dbReference>
<evidence type="ECO:0000313" key="10">
    <source>
        <dbReference type="Proteomes" id="UP000011724"/>
    </source>
</evidence>
<dbReference type="PANTHER" id="PTHR34296">
    <property type="entry name" value="TRANSCRIPTIONAL ACTIVATOR PROTEIN MED"/>
    <property type="match status" value="1"/>
</dbReference>
<dbReference type="Gene3D" id="3.40.50.2300">
    <property type="match status" value="2"/>
</dbReference>
<evidence type="ECO:0000313" key="9">
    <source>
        <dbReference type="EMBL" id="CCH50119.1"/>
    </source>
</evidence>
<dbReference type="GO" id="GO:0005886">
    <property type="term" value="C:plasma membrane"/>
    <property type="evidence" value="ECO:0007669"/>
    <property type="project" value="UniProtKB-SubCell"/>
</dbReference>
<accession>M1WSD3</accession>
<keyword evidence="3" id="KW-1003">Cell membrane</keyword>
<dbReference type="PANTHER" id="PTHR34296:SF2">
    <property type="entry name" value="ABC TRANSPORTER GUANOSINE-BINDING PROTEIN NUPN"/>
    <property type="match status" value="1"/>
</dbReference>
<proteinExistence type="inferred from homology"/>
<name>M1WSD3_PSEP2</name>
<evidence type="ECO:0000256" key="5">
    <source>
        <dbReference type="ARBA" id="ARBA00023136"/>
    </source>
</evidence>
<feature type="domain" description="ABC transporter substrate-binding protein PnrA-like" evidence="8">
    <location>
        <begin position="32"/>
        <end position="324"/>
    </location>
</feature>
<dbReference type="KEGG" id="dpi:BN4_20057"/>
<evidence type="ECO:0000256" key="4">
    <source>
        <dbReference type="ARBA" id="ARBA00022729"/>
    </source>
</evidence>
<dbReference type="InterPro" id="IPR028082">
    <property type="entry name" value="Peripla_BP_I"/>
</dbReference>
<dbReference type="eggNOG" id="COG1744">
    <property type="taxonomic scope" value="Bacteria"/>
</dbReference>
<evidence type="ECO:0000256" key="6">
    <source>
        <dbReference type="ARBA" id="ARBA00023288"/>
    </source>
</evidence>
<protein>
    <submittedName>
        <fullName evidence="9">Basic membrane lipoprotein</fullName>
    </submittedName>
</protein>
<evidence type="ECO:0000256" key="7">
    <source>
        <dbReference type="SAM" id="SignalP"/>
    </source>
</evidence>
<evidence type="ECO:0000256" key="3">
    <source>
        <dbReference type="ARBA" id="ARBA00022475"/>
    </source>
</evidence>
<keyword evidence="5" id="KW-0472">Membrane</keyword>
<dbReference type="Proteomes" id="UP000011724">
    <property type="component" value="Chromosome"/>
</dbReference>
<reference evidence="9 10" key="1">
    <citation type="journal article" date="2013" name="PLoS ONE">
        <title>The first genomic and proteomic characterization of a deep-sea sulfate reducer: insights into the piezophilic lifestyle of Desulfovibrio piezophilus.</title>
        <authorList>
            <person name="Pradel N."/>
            <person name="Ji B."/>
            <person name="Gimenez G."/>
            <person name="Talla E."/>
            <person name="Lenoble P."/>
            <person name="Garel M."/>
            <person name="Tamburini C."/>
            <person name="Fourquet P."/>
            <person name="Lebrun R."/>
            <person name="Bertin P."/>
            <person name="Denis Y."/>
            <person name="Pophillat M."/>
            <person name="Barbe V."/>
            <person name="Ollivier B."/>
            <person name="Dolla A."/>
        </authorList>
    </citation>
    <scope>NUCLEOTIDE SEQUENCE [LARGE SCALE GENOMIC DNA]</scope>
    <source>
        <strain evidence="10">DSM 10523 / SB164P1</strain>
    </source>
</reference>
<organism evidence="9 10">
    <name type="scientific">Pseudodesulfovibrio piezophilus (strain DSM 21447 / JCM 15486 / C1TLV30)</name>
    <name type="common">Desulfovibrio piezophilus</name>
    <dbReference type="NCBI Taxonomy" id="1322246"/>
    <lineage>
        <taxon>Bacteria</taxon>
        <taxon>Pseudomonadati</taxon>
        <taxon>Thermodesulfobacteriota</taxon>
        <taxon>Desulfovibrionia</taxon>
        <taxon>Desulfovibrionales</taxon>
        <taxon>Desulfovibrionaceae</taxon>
    </lineage>
</organism>
<comment type="subcellular location">
    <subcellularLocation>
        <location evidence="1">Cell membrane</location>
        <topology evidence="1">Lipid-anchor</topology>
    </subcellularLocation>
</comment>
<dbReference type="SUPFAM" id="SSF53822">
    <property type="entry name" value="Periplasmic binding protein-like I"/>
    <property type="match status" value="1"/>
</dbReference>
<evidence type="ECO:0000256" key="2">
    <source>
        <dbReference type="ARBA" id="ARBA00008610"/>
    </source>
</evidence>
<sequence length="329" mass="35388">MKPWFLSFLSILLLVLPAQAEMPIVGFITGASGLGDLSFNDMGYGGIRKAQQEFGFKLIVLEPKGNGESTEQDVLKLVAKADIIILLGVQHTELAKQAAQDNPHKKFVLVEMPVRDMANMSSIMFKQHEGSFLAGAMAGYMTQTGTVGFIGGTKVLPVEAFEQGYREGFLYARPDGTLRVEYLSAAGDFSGFSNPAKAYGIAMGQYEQGADIVFGVAGLSGNGVIEAARRTGKLAIGVDSDQDSLAKGFVLTSMIKRLDTALYHELQVIMGGHFSPGITFYGLGNGGVSLSQMKYTRHLINPEILEKIKAIRKEIINGGIKVTDLLPKG</sequence>
<gene>
    <name evidence="9" type="ordered locus">BN4_20057</name>
</gene>
<evidence type="ECO:0000256" key="1">
    <source>
        <dbReference type="ARBA" id="ARBA00004193"/>
    </source>
</evidence>
<keyword evidence="4 7" id="KW-0732">Signal</keyword>
<dbReference type="AlphaFoldDB" id="M1WSD3"/>
<dbReference type="BioCyc" id="DPIE1322246:BN4_RS14530-MONOMER"/>
<dbReference type="PATRIC" id="fig|879567.3.peg.3108"/>